<evidence type="ECO:0000256" key="1">
    <source>
        <dbReference type="SAM" id="MobiDB-lite"/>
    </source>
</evidence>
<dbReference type="Gene3D" id="2.60.120.260">
    <property type="entry name" value="Galactose-binding domain-like"/>
    <property type="match status" value="1"/>
</dbReference>
<feature type="region of interest" description="Disordered" evidence="1">
    <location>
        <begin position="355"/>
        <end position="424"/>
    </location>
</feature>
<keyword evidence="2" id="KW-1133">Transmembrane helix</keyword>
<evidence type="ECO:0000256" key="2">
    <source>
        <dbReference type="SAM" id="Phobius"/>
    </source>
</evidence>
<accession>A0A4Q2D2H4</accession>
<dbReference type="Proteomes" id="UP000290288">
    <property type="component" value="Unassembled WGS sequence"/>
</dbReference>
<dbReference type="AlphaFoldDB" id="A0A4Q2D2H4"/>
<sequence>MLPLKSALVALLWAYLYLPALAVLVNRTIDDTAGDSVTGAKPIFFPADRGLWKDQTCIDCLINPDVRLVFGNTYTAATYIPELGKMSISMRFNGTAIYVFFVLVNSADPRVIPETQCDFVLDNGPPLSFGYDSDRESSGYKYNQLVYSNTGLPPGDHLLEIVTNNLDHRVYVNFDYAIYTYVVSFAMYFFGKPPDESDRHDDGTGTSATDPSSAQPNNTASSGLSKGGRIGVVVASVLGSILLLLAIAFLFLRYRRGRLDEEEKYVSSDIAPFSHNDWNHHPLPSTFQHPSVVASYSTAPTQEALSVSTTTWTDSKRGVHLAANRHADEQERVRQARQAEINDRLRALQQEMDQLRASSGGGGPQDGNGGADAMTEMREQMERMKREIEALRANQRSEWALGLTDEPPPGYTSMSSPTAVQRVQ</sequence>
<dbReference type="STRING" id="2316362.A0A4Q2D2H4"/>
<evidence type="ECO:0000313" key="4">
    <source>
        <dbReference type="EMBL" id="RXW12972.1"/>
    </source>
</evidence>
<organism evidence="4 5">
    <name type="scientific">Candolleomyces aberdarensis</name>
    <dbReference type="NCBI Taxonomy" id="2316362"/>
    <lineage>
        <taxon>Eukaryota</taxon>
        <taxon>Fungi</taxon>
        <taxon>Dikarya</taxon>
        <taxon>Basidiomycota</taxon>
        <taxon>Agaricomycotina</taxon>
        <taxon>Agaricomycetes</taxon>
        <taxon>Agaricomycetidae</taxon>
        <taxon>Agaricales</taxon>
        <taxon>Agaricineae</taxon>
        <taxon>Psathyrellaceae</taxon>
        <taxon>Candolleomyces</taxon>
    </lineage>
</organism>
<reference evidence="4 5" key="1">
    <citation type="submission" date="2019-01" db="EMBL/GenBank/DDBJ databases">
        <title>Draft genome sequence of Psathyrella aberdarensis IHI B618.</title>
        <authorList>
            <person name="Buettner E."/>
            <person name="Kellner H."/>
        </authorList>
    </citation>
    <scope>NUCLEOTIDE SEQUENCE [LARGE SCALE GENOMIC DNA]</scope>
    <source>
        <strain evidence="4 5">IHI B618</strain>
    </source>
</reference>
<feature type="compositionally biased region" description="Polar residues" evidence="1">
    <location>
        <begin position="412"/>
        <end position="424"/>
    </location>
</feature>
<gene>
    <name evidence="4" type="ORF">EST38_g12881</name>
</gene>
<feature type="compositionally biased region" description="Basic and acidic residues" evidence="1">
    <location>
        <begin position="375"/>
        <end position="390"/>
    </location>
</feature>
<keyword evidence="2" id="KW-0472">Membrane</keyword>
<keyword evidence="3" id="KW-0732">Signal</keyword>
<keyword evidence="5" id="KW-1185">Reference proteome</keyword>
<feature type="transmembrane region" description="Helical" evidence="2">
    <location>
        <begin position="230"/>
        <end position="252"/>
    </location>
</feature>
<feature type="chain" id="PRO_5020437585" evidence="3">
    <location>
        <begin position="23"/>
        <end position="424"/>
    </location>
</feature>
<evidence type="ECO:0000313" key="5">
    <source>
        <dbReference type="Proteomes" id="UP000290288"/>
    </source>
</evidence>
<dbReference type="OrthoDB" id="2758521at2759"/>
<dbReference type="EMBL" id="SDEE01001057">
    <property type="protein sequence ID" value="RXW12972.1"/>
    <property type="molecule type" value="Genomic_DNA"/>
</dbReference>
<feature type="region of interest" description="Disordered" evidence="1">
    <location>
        <begin position="196"/>
        <end position="223"/>
    </location>
</feature>
<feature type="compositionally biased region" description="Gly residues" evidence="1">
    <location>
        <begin position="359"/>
        <end position="370"/>
    </location>
</feature>
<keyword evidence="2" id="KW-0812">Transmembrane</keyword>
<evidence type="ECO:0000256" key="3">
    <source>
        <dbReference type="SAM" id="SignalP"/>
    </source>
</evidence>
<proteinExistence type="predicted"/>
<comment type="caution">
    <text evidence="4">The sequence shown here is derived from an EMBL/GenBank/DDBJ whole genome shotgun (WGS) entry which is preliminary data.</text>
</comment>
<feature type="compositionally biased region" description="Polar residues" evidence="1">
    <location>
        <begin position="204"/>
        <end position="223"/>
    </location>
</feature>
<name>A0A4Q2D2H4_9AGAR</name>
<protein>
    <submittedName>
        <fullName evidence="4">Uncharacterized protein</fullName>
    </submittedName>
</protein>
<feature type="signal peptide" evidence="3">
    <location>
        <begin position="1"/>
        <end position="22"/>
    </location>
</feature>